<feature type="region of interest" description="Disordered" evidence="4">
    <location>
        <begin position="1"/>
        <end position="40"/>
    </location>
</feature>
<feature type="compositionally biased region" description="Low complexity" evidence="4">
    <location>
        <begin position="1"/>
        <end position="13"/>
    </location>
</feature>
<dbReference type="InterPro" id="IPR023779">
    <property type="entry name" value="Chromodomain_CS"/>
</dbReference>
<feature type="compositionally biased region" description="Basic and acidic residues" evidence="4">
    <location>
        <begin position="196"/>
        <end position="213"/>
    </location>
</feature>
<feature type="compositionally biased region" description="Basic and acidic residues" evidence="4">
    <location>
        <begin position="267"/>
        <end position="289"/>
    </location>
</feature>
<keyword evidence="3" id="KW-0040">ANK repeat</keyword>
<evidence type="ECO:0000256" key="2">
    <source>
        <dbReference type="ARBA" id="ARBA00023242"/>
    </source>
</evidence>
<keyword evidence="6" id="KW-1185">Reference proteome</keyword>
<evidence type="ECO:0000313" key="7">
    <source>
        <dbReference type="RefSeq" id="XP_022292643.1"/>
    </source>
</evidence>
<feature type="compositionally biased region" description="Basic and acidic residues" evidence="4">
    <location>
        <begin position="90"/>
        <end position="129"/>
    </location>
</feature>
<evidence type="ECO:0000256" key="1">
    <source>
        <dbReference type="ARBA" id="ARBA00004123"/>
    </source>
</evidence>
<keyword evidence="2" id="KW-0539">Nucleus</keyword>
<dbReference type="InterPro" id="IPR016197">
    <property type="entry name" value="Chromo-like_dom_sf"/>
</dbReference>
<feature type="region of interest" description="Disordered" evidence="4">
    <location>
        <begin position="160"/>
        <end position="462"/>
    </location>
</feature>
<dbReference type="CDD" id="cd00024">
    <property type="entry name" value="CD_CSD"/>
    <property type="match status" value="1"/>
</dbReference>
<sequence length="812" mass="90056">MAEMEGSSSVGEEVMADMAITSPSVSESGGSDNSEKSEEELFEVERIVGMSKIRGRTLYKVRWKNYGPADDTWEPVDNLQSCLDLVEDFQAKREEDKKKRAEERKKKKAQMEGKKLSSDEEESSRDSTDLSKPVSTFKNTFWKDLEEGKVNLFHTDMYSKVKGGGRASRPTCLKDKHQNVRSDESKTPRKRKKATMKKEARKKERDKSFHSLTREFVTSSEDEVVNSDYEIVKSDSSTPDKYFKQDNSDTSSENSVRMPVLKIKKLKGSDERSDSNSENEDGRSKEVKKIVKKEKAHKHNSEKKLKVKKHKKEIKVKRHMDPMDDSLDKSVFKVDNVKTEISEKPASPIKSYLSGGSTPPRKISAGDSPSSRAPQATSTPEVKAPERETQESFSVGLKRKHVGSGSDSNSQCKVPKVRRDSGQASRDSGLGSSSGSLSGVDLDRSKSARRKDSANSMDCSQPLDDLWSGSLLPLLPESTKTQERGADLSFDIELDDIDLDQLDKETDTEADALVITDAKFQQAVTEGDYQAVRRALSSSKRYDVEAVDDLGITLLMYAAQSGFDDIAELLVNNGADINAQQKNGTTSLMLACEHAFICTVALLVELGAKINVQQDTGETALMKAVKRGHKQIVKFLLEYGANFSAQNNSGFSALTYAKMLRLTEIEDIITDFIARLTKEFDKQVAVTLNNTAKISSGLFPMQVFPLCESNKFVINFKHEMQPNTPGVGYLLFIAHARITATDCKCRFYGPCAVNSATLNGVPQPPLTEEANFVLSCCPLQNGRNEIIINTVKASRSKAKLVICAYKAQLIDG</sequence>
<evidence type="ECO:0000256" key="4">
    <source>
        <dbReference type="SAM" id="MobiDB-lite"/>
    </source>
</evidence>
<feature type="compositionally biased region" description="Polar residues" evidence="4">
    <location>
        <begin position="21"/>
        <end position="32"/>
    </location>
</feature>
<accession>A0A8B8APS9</accession>
<evidence type="ECO:0000313" key="6">
    <source>
        <dbReference type="Proteomes" id="UP000694844"/>
    </source>
</evidence>
<dbReference type="GO" id="GO:0071546">
    <property type="term" value="C:pi-body"/>
    <property type="evidence" value="ECO:0007669"/>
    <property type="project" value="TreeGrafter"/>
</dbReference>
<dbReference type="PROSITE" id="PS50297">
    <property type="entry name" value="ANK_REP_REGION"/>
    <property type="match status" value="2"/>
</dbReference>
<comment type="subcellular location">
    <subcellularLocation>
        <location evidence="1">Nucleus</location>
    </subcellularLocation>
</comment>
<dbReference type="SMART" id="SM00298">
    <property type="entry name" value="CHROMO"/>
    <property type="match status" value="1"/>
</dbReference>
<dbReference type="OrthoDB" id="10071877at2759"/>
<dbReference type="SUPFAM" id="SSF54160">
    <property type="entry name" value="Chromo domain-like"/>
    <property type="match status" value="1"/>
</dbReference>
<feature type="region of interest" description="Disordered" evidence="4">
    <location>
        <begin position="90"/>
        <end position="133"/>
    </location>
</feature>
<dbReference type="Gene3D" id="2.40.50.40">
    <property type="match status" value="1"/>
</dbReference>
<dbReference type="RefSeq" id="XP_022292643.1">
    <property type="nucleotide sequence ID" value="XM_022436935.1"/>
</dbReference>
<dbReference type="Pfam" id="PF00023">
    <property type="entry name" value="Ank"/>
    <property type="match status" value="1"/>
</dbReference>
<dbReference type="InterPro" id="IPR023780">
    <property type="entry name" value="Chromo_domain"/>
</dbReference>
<feature type="compositionally biased region" description="Polar residues" evidence="4">
    <location>
        <begin position="367"/>
        <end position="380"/>
    </location>
</feature>
<dbReference type="PROSITE" id="PS50088">
    <property type="entry name" value="ANK_REPEAT"/>
    <property type="match status" value="3"/>
</dbReference>
<proteinExistence type="predicted"/>
<dbReference type="PANTHER" id="PTHR24157:SF3">
    <property type="entry name" value="ANKYRIN REPEAT, SAM AND BASIC LEUCINE ZIPPER DOMAIN-CONTAINING PROTEIN 1"/>
    <property type="match status" value="1"/>
</dbReference>
<name>A0A8B8APS9_CRAVI</name>
<feature type="compositionally biased region" description="Basic residues" evidence="4">
    <location>
        <begin position="290"/>
        <end position="318"/>
    </location>
</feature>
<dbReference type="Proteomes" id="UP000694844">
    <property type="component" value="Chromosome 7"/>
</dbReference>
<gene>
    <name evidence="7" type="primary">LOC111103579</name>
</gene>
<feature type="compositionally biased region" description="Low complexity" evidence="4">
    <location>
        <begin position="425"/>
        <end position="440"/>
    </location>
</feature>
<protein>
    <submittedName>
        <fullName evidence="7">M-phase phosphoprotein 8-like</fullName>
    </submittedName>
</protein>
<dbReference type="InterPro" id="IPR000953">
    <property type="entry name" value="Chromo/chromo_shadow_dom"/>
</dbReference>
<feature type="domain" description="Chromo" evidence="5">
    <location>
        <begin position="42"/>
        <end position="101"/>
    </location>
</feature>
<feature type="compositionally biased region" description="Basic and acidic residues" evidence="4">
    <location>
        <begin position="319"/>
        <end position="343"/>
    </location>
</feature>
<dbReference type="Gene3D" id="1.25.40.20">
    <property type="entry name" value="Ankyrin repeat-containing domain"/>
    <property type="match status" value="1"/>
</dbReference>
<dbReference type="SMART" id="SM00248">
    <property type="entry name" value="ANK"/>
    <property type="match status" value="3"/>
</dbReference>
<dbReference type="InterPro" id="IPR002110">
    <property type="entry name" value="Ankyrin_rpt"/>
</dbReference>
<reference evidence="7" key="1">
    <citation type="submission" date="2025-08" db="UniProtKB">
        <authorList>
            <consortium name="RefSeq"/>
        </authorList>
    </citation>
    <scope>IDENTIFICATION</scope>
    <source>
        <tissue evidence="7">Whole sample</tissue>
    </source>
</reference>
<dbReference type="AlphaFoldDB" id="A0A8B8APS9"/>
<organism evidence="6 7">
    <name type="scientific">Crassostrea virginica</name>
    <name type="common">Eastern oyster</name>
    <dbReference type="NCBI Taxonomy" id="6565"/>
    <lineage>
        <taxon>Eukaryota</taxon>
        <taxon>Metazoa</taxon>
        <taxon>Spiralia</taxon>
        <taxon>Lophotrochozoa</taxon>
        <taxon>Mollusca</taxon>
        <taxon>Bivalvia</taxon>
        <taxon>Autobranchia</taxon>
        <taxon>Pteriomorphia</taxon>
        <taxon>Ostreida</taxon>
        <taxon>Ostreoidea</taxon>
        <taxon>Ostreidae</taxon>
        <taxon>Crassostrea</taxon>
    </lineage>
</organism>
<dbReference type="InterPro" id="IPR036770">
    <property type="entry name" value="Ankyrin_rpt-contain_sf"/>
</dbReference>
<evidence type="ECO:0000259" key="5">
    <source>
        <dbReference type="PROSITE" id="PS50013"/>
    </source>
</evidence>
<dbReference type="GO" id="GO:0005634">
    <property type="term" value="C:nucleus"/>
    <property type="evidence" value="ECO:0007669"/>
    <property type="project" value="UniProtKB-SubCell"/>
</dbReference>
<dbReference type="PANTHER" id="PTHR24157">
    <property type="entry name" value="ANKYRIN REPEAT, SAM AND BASIC LEUCINE ZIPPER DOMAIN-CONTAINING PROTEIN 1"/>
    <property type="match status" value="1"/>
</dbReference>
<dbReference type="PROSITE" id="PS50013">
    <property type="entry name" value="CHROMO_2"/>
    <property type="match status" value="1"/>
</dbReference>
<feature type="repeat" description="ANK" evidence="3">
    <location>
        <begin position="616"/>
        <end position="648"/>
    </location>
</feature>
<dbReference type="Pfam" id="PF00385">
    <property type="entry name" value="Chromo"/>
    <property type="match status" value="1"/>
</dbReference>
<feature type="compositionally biased region" description="Basic and acidic residues" evidence="4">
    <location>
        <begin position="441"/>
        <end position="453"/>
    </location>
</feature>
<feature type="repeat" description="ANK" evidence="3">
    <location>
        <begin position="583"/>
        <end position="615"/>
    </location>
</feature>
<dbReference type="Pfam" id="PF12796">
    <property type="entry name" value="Ank_2"/>
    <property type="match status" value="1"/>
</dbReference>
<dbReference type="SUPFAM" id="SSF48403">
    <property type="entry name" value="Ankyrin repeat"/>
    <property type="match status" value="1"/>
</dbReference>
<evidence type="ECO:0000256" key="3">
    <source>
        <dbReference type="PROSITE-ProRule" id="PRU00023"/>
    </source>
</evidence>
<dbReference type="PROSITE" id="PS00598">
    <property type="entry name" value="CHROMO_1"/>
    <property type="match status" value="1"/>
</dbReference>
<dbReference type="KEGG" id="cvn:111103579"/>
<feature type="repeat" description="ANK" evidence="3">
    <location>
        <begin position="550"/>
        <end position="582"/>
    </location>
</feature>
<dbReference type="GeneID" id="111103579"/>
<feature type="compositionally biased region" description="Basic and acidic residues" evidence="4">
    <location>
        <begin position="172"/>
        <end position="187"/>
    </location>
</feature>